<proteinExistence type="predicted"/>
<evidence type="ECO:0000256" key="1">
    <source>
        <dbReference type="SAM" id="Coils"/>
    </source>
</evidence>
<dbReference type="PANTHER" id="PTHR48200">
    <property type="entry name" value="PROTEIN, PUTATIVE-RELATED"/>
    <property type="match status" value="1"/>
</dbReference>
<feature type="coiled-coil region" evidence="1">
    <location>
        <begin position="423"/>
        <end position="585"/>
    </location>
</feature>
<keyword evidence="4" id="KW-1185">Reference proteome</keyword>
<gene>
    <name evidence="3" type="ORF">PVK06_031879</name>
</gene>
<protein>
    <recommendedName>
        <fullName evidence="2">DUF7745 domain-containing protein</fullName>
    </recommendedName>
</protein>
<name>A0ABR0NSB9_GOSAR</name>
<evidence type="ECO:0000313" key="3">
    <source>
        <dbReference type="EMBL" id="KAK5804230.1"/>
    </source>
</evidence>
<sequence length="599" mass="70752">MENEFLSKVKDNAAIRAWSEKLQSEKGDSLTEGYTSELQEFTHVNVAQNELQELRDIWARWDEETKQFFYQSYGDISYLLDIKVNKHLFRVMVQFWNSAFKCFTFGEVDLVPTVEEYTTLLRCPKMQVRKAYAKVFNGQTFTKKLMNILGMSEPWVTAQIQQKGDSKCIHWENLRDLVLTHPDERKRVDIFALSIYGLVIFPKALRHVDEAVTDLFDRLEKGITPVPAILAETFRSLSTCRKTGGGRFIGCAQLLMVWFHGHFWKVDKVSYRIFAEGYSPLKEEAAIQRREDISEEKWMEILQNLKEGDIEWRAYWMVPDKIMYRCGNFDWVPLLGIWGATGYTPLLALRQYKSRQFLPATYGLAQCEFFFKGAHYKKKVQELSDVWKQIHWMKRLAVGSMVTPEYDGWFKKRINDNVPRPSLENTRLMVEQLRVALSELEIIKQDFENKSSEHGKKIEQLEEEKMHLRLDADVQRSEAEKWRKGKAKVEEDLDSLKTDYKKLRLSMRTARLGKTSEQWRHEIREEKTKADQWERKFREAQARNEDLEKSLSENRNERGELKARMAELEKSLHQYRNRNTAIELRVSLSKIEEMGRKIE</sequence>
<dbReference type="InterPro" id="IPR056647">
    <property type="entry name" value="DUF7745"/>
</dbReference>
<reference evidence="3 4" key="1">
    <citation type="submission" date="2023-03" db="EMBL/GenBank/DDBJ databases">
        <title>WGS of Gossypium arboreum.</title>
        <authorList>
            <person name="Yu D."/>
        </authorList>
    </citation>
    <scope>NUCLEOTIDE SEQUENCE [LARGE SCALE GENOMIC DNA]</scope>
    <source>
        <tissue evidence="3">Leaf</tissue>
    </source>
</reference>
<evidence type="ECO:0000259" key="2">
    <source>
        <dbReference type="Pfam" id="PF24924"/>
    </source>
</evidence>
<dbReference type="EMBL" id="JARKNE010000009">
    <property type="protein sequence ID" value="KAK5804230.1"/>
    <property type="molecule type" value="Genomic_DNA"/>
</dbReference>
<keyword evidence="1" id="KW-0175">Coiled coil</keyword>
<dbReference type="PANTHER" id="PTHR48200:SF1">
    <property type="entry name" value="AMINOTRANSFERASE-LIKE PLANT MOBILE DOMAIN-CONTAINING PROTEIN"/>
    <property type="match status" value="1"/>
</dbReference>
<feature type="domain" description="DUF7745" evidence="2">
    <location>
        <begin position="59"/>
        <end position="414"/>
    </location>
</feature>
<dbReference type="Proteomes" id="UP001358586">
    <property type="component" value="Chromosome 9"/>
</dbReference>
<organism evidence="3 4">
    <name type="scientific">Gossypium arboreum</name>
    <name type="common">Tree cotton</name>
    <name type="synonym">Gossypium nanking</name>
    <dbReference type="NCBI Taxonomy" id="29729"/>
    <lineage>
        <taxon>Eukaryota</taxon>
        <taxon>Viridiplantae</taxon>
        <taxon>Streptophyta</taxon>
        <taxon>Embryophyta</taxon>
        <taxon>Tracheophyta</taxon>
        <taxon>Spermatophyta</taxon>
        <taxon>Magnoliopsida</taxon>
        <taxon>eudicotyledons</taxon>
        <taxon>Gunneridae</taxon>
        <taxon>Pentapetalae</taxon>
        <taxon>rosids</taxon>
        <taxon>malvids</taxon>
        <taxon>Malvales</taxon>
        <taxon>Malvaceae</taxon>
        <taxon>Malvoideae</taxon>
        <taxon>Gossypium</taxon>
    </lineage>
</organism>
<comment type="caution">
    <text evidence="3">The sequence shown here is derived from an EMBL/GenBank/DDBJ whole genome shotgun (WGS) entry which is preliminary data.</text>
</comment>
<accession>A0ABR0NSB9</accession>
<dbReference type="Pfam" id="PF24924">
    <property type="entry name" value="DUF7745"/>
    <property type="match status" value="1"/>
</dbReference>
<evidence type="ECO:0000313" key="4">
    <source>
        <dbReference type="Proteomes" id="UP001358586"/>
    </source>
</evidence>